<dbReference type="RefSeq" id="WP_053594436.1">
    <property type="nucleotide sequence ID" value="NZ_CP067341.1"/>
</dbReference>
<accession>A0ABX7AVS1</accession>
<evidence type="ECO:0000256" key="1">
    <source>
        <dbReference type="SAM" id="Coils"/>
    </source>
</evidence>
<dbReference type="Proteomes" id="UP000596049">
    <property type="component" value="Chromosome"/>
</dbReference>
<dbReference type="EMBL" id="CP067341">
    <property type="protein sequence ID" value="QQP13855.1"/>
    <property type="molecule type" value="Genomic_DNA"/>
</dbReference>
<gene>
    <name evidence="2" type="ORF">FJQ98_07395</name>
</gene>
<protein>
    <submittedName>
        <fullName evidence="2">Uncharacterized protein</fullName>
    </submittedName>
</protein>
<feature type="coiled-coil region" evidence="1">
    <location>
        <begin position="64"/>
        <end position="91"/>
    </location>
</feature>
<sequence length="178" mass="21206">MTETIAKLNRPLIRSIELNANEDIYLPNIEDCIEQYWEEKNVLKNELLIFEITLYELYEELQQFKEENRLLKKYEAENENLKKELNNTRIYAKHFEDLYTKMVVSSNFTQLRSKLGIGKLLDFKSDISKNTDLLNFITHFPKTEDLILEQTNNSETKSKEQNLNVITNKFNAIFEQKD</sequence>
<reference evidence="2 3" key="1">
    <citation type="submission" date="2020-01" db="EMBL/GenBank/DDBJ databases">
        <authorList>
            <person name="Liu G."/>
            <person name="Liu B."/>
        </authorList>
    </citation>
    <scope>NUCLEOTIDE SEQUENCE [LARGE SCALE GENOMIC DNA]</scope>
    <source>
        <strain evidence="2 3">FJAT-51161</strain>
    </source>
</reference>
<evidence type="ECO:0000313" key="3">
    <source>
        <dbReference type="Proteomes" id="UP000596049"/>
    </source>
</evidence>
<organism evidence="2 3">
    <name type="scientific">Lysinibacillus agricola</name>
    <dbReference type="NCBI Taxonomy" id="2590012"/>
    <lineage>
        <taxon>Bacteria</taxon>
        <taxon>Bacillati</taxon>
        <taxon>Bacillota</taxon>
        <taxon>Bacilli</taxon>
        <taxon>Bacillales</taxon>
        <taxon>Bacillaceae</taxon>
        <taxon>Lysinibacillus</taxon>
    </lineage>
</organism>
<evidence type="ECO:0000313" key="2">
    <source>
        <dbReference type="EMBL" id="QQP13855.1"/>
    </source>
</evidence>
<keyword evidence="3" id="KW-1185">Reference proteome</keyword>
<proteinExistence type="predicted"/>
<keyword evidence="1" id="KW-0175">Coiled coil</keyword>
<name>A0ABX7AVS1_9BACI</name>